<keyword evidence="6 9" id="KW-1133">Transmembrane helix</keyword>
<dbReference type="Proteomes" id="UP000672038">
    <property type="component" value="Chromosome"/>
</dbReference>
<dbReference type="PANTHER" id="PTHR30477:SF3">
    <property type="entry name" value="METAL TRANSPORT SYSTEM MEMBRANE PROTEIN CT_069-RELATED"/>
    <property type="match status" value="1"/>
</dbReference>
<feature type="transmembrane region" description="Helical" evidence="9">
    <location>
        <begin position="188"/>
        <end position="205"/>
    </location>
</feature>
<evidence type="ECO:0000313" key="10">
    <source>
        <dbReference type="EMBL" id="QTX02580.1"/>
    </source>
</evidence>
<dbReference type="Gene3D" id="1.10.3470.10">
    <property type="entry name" value="ABC transporter involved in vitamin B12 uptake, BtuC"/>
    <property type="match status" value="1"/>
</dbReference>
<dbReference type="PROSITE" id="PS51257">
    <property type="entry name" value="PROKAR_LIPOPROTEIN"/>
    <property type="match status" value="1"/>
</dbReference>
<keyword evidence="11" id="KW-1185">Reference proteome</keyword>
<dbReference type="AlphaFoldDB" id="A0A975FHR2"/>
<evidence type="ECO:0000313" key="11">
    <source>
        <dbReference type="Proteomes" id="UP000672038"/>
    </source>
</evidence>
<dbReference type="PANTHER" id="PTHR30477">
    <property type="entry name" value="ABC-TRANSPORTER METAL-BINDING PROTEIN"/>
    <property type="match status" value="1"/>
</dbReference>
<keyword evidence="4" id="KW-1003">Cell membrane</keyword>
<feature type="transmembrane region" description="Helical" evidence="9">
    <location>
        <begin position="150"/>
        <end position="167"/>
    </location>
</feature>
<evidence type="ECO:0000256" key="8">
    <source>
        <dbReference type="RuleBase" id="RU003943"/>
    </source>
</evidence>
<feature type="transmembrane region" description="Helical" evidence="9">
    <location>
        <begin position="263"/>
        <end position="281"/>
    </location>
</feature>
<feature type="transmembrane region" description="Helical" evidence="9">
    <location>
        <begin position="102"/>
        <end position="122"/>
    </location>
</feature>
<organism evidence="10 11">
    <name type="scientific">Loofah witches'-broom phytoplasma</name>
    <dbReference type="NCBI Taxonomy" id="35773"/>
    <lineage>
        <taxon>Bacteria</taxon>
        <taxon>Bacillati</taxon>
        <taxon>Mycoplasmatota</taxon>
        <taxon>Mollicutes</taxon>
        <taxon>Acholeplasmatales</taxon>
        <taxon>Acholeplasmataceae</taxon>
        <taxon>Candidatus Phytoplasma</taxon>
        <taxon>16SrVIII (Loofah witches'-broom group)</taxon>
    </lineage>
</organism>
<evidence type="ECO:0000256" key="9">
    <source>
        <dbReference type="SAM" id="Phobius"/>
    </source>
</evidence>
<dbReference type="InterPro" id="IPR001626">
    <property type="entry name" value="ABC_TroCD"/>
</dbReference>
<protein>
    <submittedName>
        <fullName evidence="10">ABC-type Mn/Zn transport system permease protein</fullName>
    </submittedName>
</protein>
<evidence type="ECO:0000256" key="4">
    <source>
        <dbReference type="ARBA" id="ARBA00022475"/>
    </source>
</evidence>
<dbReference type="GO" id="GO:0010043">
    <property type="term" value="P:response to zinc ion"/>
    <property type="evidence" value="ECO:0007669"/>
    <property type="project" value="TreeGrafter"/>
</dbReference>
<comment type="similarity">
    <text evidence="2 8">Belongs to the ABC-3 integral membrane protein family.</text>
</comment>
<feature type="transmembrane region" description="Helical" evidence="9">
    <location>
        <begin position="20"/>
        <end position="40"/>
    </location>
</feature>
<feature type="transmembrane region" description="Helical" evidence="9">
    <location>
        <begin position="71"/>
        <end position="90"/>
    </location>
</feature>
<evidence type="ECO:0000256" key="5">
    <source>
        <dbReference type="ARBA" id="ARBA00022692"/>
    </source>
</evidence>
<evidence type="ECO:0000256" key="6">
    <source>
        <dbReference type="ARBA" id="ARBA00022989"/>
    </source>
</evidence>
<dbReference type="GO" id="GO:0043190">
    <property type="term" value="C:ATP-binding cassette (ABC) transporter complex"/>
    <property type="evidence" value="ECO:0007669"/>
    <property type="project" value="InterPro"/>
</dbReference>
<sequence>MDIVNKFQYLLMNISGFSQIFISCFLLGIAAGITGLFMVLQKKDLLGDTLAHTTLPGIATSYILFRQNKLWVIWLGAIFSSLLTLFLIEIIKKYSKIKLDAILSFVMISFFGLGNVLMSYILSNNEDSSIANLEKTILGQAALMNSNDHLIVKIITFLTIFTIIIFYKELKMFTFDSLFSQSIGFNNVFIIFIFNILLIGVIIISLKVTGIILTSALLILPGVISRQISDQLFNNIIIICFISFFVNLSGVIISILIKNIPTGPVITVITTFLVFLVFLFGPKQGIVKKYFQQMKYKKKIRKFRQLIHFYNTKKYYSIDKIDFFLFKKGYLYMECDKILMSQKGSELVENLINGKF</sequence>
<evidence type="ECO:0000256" key="2">
    <source>
        <dbReference type="ARBA" id="ARBA00008034"/>
    </source>
</evidence>
<dbReference type="InterPro" id="IPR037294">
    <property type="entry name" value="ABC_BtuC-like"/>
</dbReference>
<dbReference type="GO" id="GO:0055085">
    <property type="term" value="P:transmembrane transport"/>
    <property type="evidence" value="ECO:0007669"/>
    <property type="project" value="InterPro"/>
</dbReference>
<dbReference type="RefSeq" id="WP_246454221.1">
    <property type="nucleotide sequence ID" value="NZ_CP054393.1"/>
</dbReference>
<comment type="subcellular location">
    <subcellularLocation>
        <location evidence="1 8">Cell membrane</location>
        <topology evidence="1 8">Multi-pass membrane protein</topology>
    </subcellularLocation>
</comment>
<name>A0A975FHR2_LOWBP</name>
<evidence type="ECO:0000256" key="3">
    <source>
        <dbReference type="ARBA" id="ARBA00022448"/>
    </source>
</evidence>
<proteinExistence type="inferred from homology"/>
<keyword evidence="3 8" id="KW-0813">Transport</keyword>
<dbReference type="EMBL" id="CP054393">
    <property type="protein sequence ID" value="QTX02580.1"/>
    <property type="molecule type" value="Genomic_DNA"/>
</dbReference>
<dbReference type="Pfam" id="PF00950">
    <property type="entry name" value="ABC-3"/>
    <property type="match status" value="1"/>
</dbReference>
<dbReference type="KEGG" id="pluf:LFWB_0100"/>
<dbReference type="SUPFAM" id="SSF81345">
    <property type="entry name" value="ABC transporter involved in vitamin B12 uptake, BtuC"/>
    <property type="match status" value="1"/>
</dbReference>
<evidence type="ECO:0000256" key="7">
    <source>
        <dbReference type="ARBA" id="ARBA00023136"/>
    </source>
</evidence>
<accession>A0A975FHR2</accession>
<evidence type="ECO:0000256" key="1">
    <source>
        <dbReference type="ARBA" id="ARBA00004651"/>
    </source>
</evidence>
<keyword evidence="5 8" id="KW-0812">Transmembrane</keyword>
<feature type="transmembrane region" description="Helical" evidence="9">
    <location>
        <begin position="236"/>
        <end position="257"/>
    </location>
</feature>
<keyword evidence="7 9" id="KW-0472">Membrane</keyword>
<gene>
    <name evidence="10" type="primary">znuB</name>
    <name evidence="10" type="ORF">LFWB_0100</name>
</gene>
<reference evidence="10" key="1">
    <citation type="submission" date="2020-06" db="EMBL/GenBank/DDBJ databases">
        <title>Complete genome sequence of Candidatus Phytoplasma luffae NCHU2019.</title>
        <authorList>
            <person name="Cho S.-T."/>
            <person name="Tan C.-M."/>
            <person name="Li J.-R."/>
            <person name="Chien Y.-Y."/>
            <person name="Chiu Y.-C."/>
            <person name="Yang J.-Y."/>
            <person name="Kuo C.-H."/>
        </authorList>
    </citation>
    <scope>NUCLEOTIDE SEQUENCE</scope>
    <source>
        <strain evidence="10">NCHU2019</strain>
    </source>
</reference>